<feature type="compositionally biased region" description="Basic residues" evidence="1">
    <location>
        <begin position="135"/>
        <end position="145"/>
    </location>
</feature>
<dbReference type="Proteomes" id="UP001365128">
    <property type="component" value="Unassembled WGS sequence"/>
</dbReference>
<accession>A0ABR1LNC4</accession>
<name>A0ABR1LNC4_9PEZI</name>
<feature type="region of interest" description="Disordered" evidence="1">
    <location>
        <begin position="223"/>
        <end position="299"/>
    </location>
</feature>
<evidence type="ECO:0000256" key="1">
    <source>
        <dbReference type="SAM" id="MobiDB-lite"/>
    </source>
</evidence>
<keyword evidence="3" id="KW-1185">Reference proteome</keyword>
<feature type="region of interest" description="Disordered" evidence="1">
    <location>
        <begin position="85"/>
        <end position="179"/>
    </location>
</feature>
<evidence type="ECO:0000313" key="2">
    <source>
        <dbReference type="EMBL" id="KAK7536695.1"/>
    </source>
</evidence>
<feature type="compositionally biased region" description="Basic residues" evidence="1">
    <location>
        <begin position="112"/>
        <end position="124"/>
    </location>
</feature>
<sequence>MASTSPHLQKDAFPGGTSDGSGSPFRSNSSKRGREQQSTEDEGERDNKRRKELKHPGDWCREKGFRFFEEFGGAQWFRDGAMDISTRQVDDCRPSAASQDQRRRRSMESAPYHHHRDHQRRHSNAPRSDDDDDHRHRHHHGRQRSHGSQTGGTARPRSRERDNDNDHRLAARLDDKDVRTEKLERAVTAQARELASLRHELREQRQQQEREIASLRGQLREVLQQQQNQHQRDEIADLRRQLERQQREHAQDLANLQDGVQSFLPFLMERRRQQQQENEEEGENTGSGGEGRESPIVID</sequence>
<organism evidence="2 3">
    <name type="scientific">Phyllosticta citricarpa</name>
    <dbReference type="NCBI Taxonomy" id="55181"/>
    <lineage>
        <taxon>Eukaryota</taxon>
        <taxon>Fungi</taxon>
        <taxon>Dikarya</taxon>
        <taxon>Ascomycota</taxon>
        <taxon>Pezizomycotina</taxon>
        <taxon>Dothideomycetes</taxon>
        <taxon>Dothideomycetes incertae sedis</taxon>
        <taxon>Botryosphaeriales</taxon>
        <taxon>Phyllostictaceae</taxon>
        <taxon>Phyllosticta</taxon>
    </lineage>
</organism>
<reference evidence="2 3" key="1">
    <citation type="submission" date="2024-04" db="EMBL/GenBank/DDBJ databases">
        <title>Phyllosticta paracitricarpa is synonymous to the EU quarantine fungus P. citricarpa based on phylogenomic analyses.</title>
        <authorList>
            <consortium name="Lawrence Berkeley National Laboratory"/>
            <person name="Van Ingen-Buijs V.A."/>
            <person name="Van Westerhoven A.C."/>
            <person name="Haridas S."/>
            <person name="Skiadas P."/>
            <person name="Martin F."/>
            <person name="Groenewald J.Z."/>
            <person name="Crous P.W."/>
            <person name="Seidl M.F."/>
        </authorList>
    </citation>
    <scope>NUCLEOTIDE SEQUENCE [LARGE SCALE GENOMIC DNA]</scope>
    <source>
        <strain evidence="2 3">CBS 122670</strain>
    </source>
</reference>
<gene>
    <name evidence="2" type="ORF">IWX46DRAFT_629483</name>
</gene>
<feature type="compositionally biased region" description="Basic and acidic residues" evidence="1">
    <location>
        <begin position="157"/>
        <end position="179"/>
    </location>
</feature>
<feature type="compositionally biased region" description="Basic and acidic residues" evidence="1">
    <location>
        <begin position="230"/>
        <end position="251"/>
    </location>
</feature>
<protein>
    <submittedName>
        <fullName evidence="2">Uncharacterized protein</fullName>
    </submittedName>
</protein>
<feature type="region of interest" description="Disordered" evidence="1">
    <location>
        <begin position="1"/>
        <end position="59"/>
    </location>
</feature>
<proteinExistence type="predicted"/>
<evidence type="ECO:0000313" key="3">
    <source>
        <dbReference type="Proteomes" id="UP001365128"/>
    </source>
</evidence>
<feature type="compositionally biased region" description="Polar residues" evidence="1">
    <location>
        <begin position="20"/>
        <end position="30"/>
    </location>
</feature>
<dbReference type="EMBL" id="JBBPDW010000035">
    <property type="protein sequence ID" value="KAK7536695.1"/>
    <property type="molecule type" value="Genomic_DNA"/>
</dbReference>
<comment type="caution">
    <text evidence="2">The sequence shown here is derived from an EMBL/GenBank/DDBJ whole genome shotgun (WGS) entry which is preliminary data.</text>
</comment>
<feature type="compositionally biased region" description="Basic and acidic residues" evidence="1">
    <location>
        <begin position="45"/>
        <end position="59"/>
    </location>
</feature>